<dbReference type="RefSeq" id="XP_001209017.1">
    <property type="nucleotide sequence ID" value="XM_001209017.1"/>
</dbReference>
<evidence type="ECO:0000313" key="2">
    <source>
        <dbReference type="EMBL" id="EAU38409.1"/>
    </source>
</evidence>
<dbReference type="HOGENOM" id="CLU_2426652_0_0_1"/>
<proteinExistence type="predicted"/>
<protein>
    <submittedName>
        <fullName evidence="2">Uncharacterized protein</fullName>
    </submittedName>
</protein>
<evidence type="ECO:0000256" key="1">
    <source>
        <dbReference type="SAM" id="MobiDB-lite"/>
    </source>
</evidence>
<dbReference type="VEuPathDB" id="FungiDB:ATEG_01652"/>
<organism evidence="2 3">
    <name type="scientific">Aspergillus terreus (strain NIH 2624 / FGSC A1156)</name>
    <dbReference type="NCBI Taxonomy" id="341663"/>
    <lineage>
        <taxon>Eukaryota</taxon>
        <taxon>Fungi</taxon>
        <taxon>Dikarya</taxon>
        <taxon>Ascomycota</taxon>
        <taxon>Pezizomycotina</taxon>
        <taxon>Eurotiomycetes</taxon>
        <taxon>Eurotiomycetidae</taxon>
        <taxon>Eurotiales</taxon>
        <taxon>Aspergillaceae</taxon>
        <taxon>Aspergillus</taxon>
        <taxon>Aspergillus subgen. Circumdati</taxon>
    </lineage>
</organism>
<accession>Q0CXD2</accession>
<dbReference type="Proteomes" id="UP000007963">
    <property type="component" value="Unassembled WGS sequence"/>
</dbReference>
<name>Q0CXD2_ASPTN</name>
<feature type="region of interest" description="Disordered" evidence="1">
    <location>
        <begin position="48"/>
        <end position="76"/>
    </location>
</feature>
<sequence>MDHSMHHMDMDHGHGHGDMDMGGGQYALHLVTERPLHHLPPVARLRPLHPLRLPGGHRAVDGRLRGRPPGDTAVRSGACAAPECVYGGRNW</sequence>
<dbReference type="GeneID" id="4315693"/>
<gene>
    <name evidence="2" type="ORF">ATEG_01652</name>
</gene>
<evidence type="ECO:0000313" key="3">
    <source>
        <dbReference type="Proteomes" id="UP000007963"/>
    </source>
</evidence>
<dbReference type="EMBL" id="CH476595">
    <property type="protein sequence ID" value="EAU38409.1"/>
    <property type="molecule type" value="Genomic_DNA"/>
</dbReference>
<dbReference type="AlphaFoldDB" id="Q0CXD2"/>
<feature type="compositionally biased region" description="Low complexity" evidence="1">
    <location>
        <begin position="48"/>
        <end position="57"/>
    </location>
</feature>
<reference evidence="3" key="1">
    <citation type="submission" date="2005-09" db="EMBL/GenBank/DDBJ databases">
        <title>Annotation of the Aspergillus terreus NIH2624 genome.</title>
        <authorList>
            <person name="Birren B.W."/>
            <person name="Lander E.S."/>
            <person name="Galagan J.E."/>
            <person name="Nusbaum C."/>
            <person name="Devon K."/>
            <person name="Henn M."/>
            <person name="Ma L.-J."/>
            <person name="Jaffe D.B."/>
            <person name="Butler J."/>
            <person name="Alvarez P."/>
            <person name="Gnerre S."/>
            <person name="Grabherr M."/>
            <person name="Kleber M."/>
            <person name="Mauceli E.W."/>
            <person name="Brockman W."/>
            <person name="Rounsley S."/>
            <person name="Young S.K."/>
            <person name="LaButti K."/>
            <person name="Pushparaj V."/>
            <person name="DeCaprio D."/>
            <person name="Crawford M."/>
            <person name="Koehrsen M."/>
            <person name="Engels R."/>
            <person name="Montgomery P."/>
            <person name="Pearson M."/>
            <person name="Howarth C."/>
            <person name="Larson L."/>
            <person name="Luoma S."/>
            <person name="White J."/>
            <person name="Alvarado L."/>
            <person name="Kodira C.D."/>
            <person name="Zeng Q."/>
            <person name="Oleary S."/>
            <person name="Yandava C."/>
            <person name="Denning D.W."/>
            <person name="Nierman W.C."/>
            <person name="Milne T."/>
            <person name="Madden K."/>
        </authorList>
    </citation>
    <scope>NUCLEOTIDE SEQUENCE [LARGE SCALE GENOMIC DNA]</scope>
    <source>
        <strain evidence="3">NIH 2624 / FGSC A1156</strain>
    </source>
</reference>